<dbReference type="EMBL" id="VRMN01000001">
    <property type="protein sequence ID" value="KAA8498061.1"/>
    <property type="molecule type" value="Genomic_DNA"/>
</dbReference>
<proteinExistence type="predicted"/>
<dbReference type="Proteomes" id="UP000324585">
    <property type="component" value="Unassembled WGS sequence"/>
</dbReference>
<reference evidence="2" key="1">
    <citation type="journal article" date="2019" name="Nat. Commun.">
        <title>Expansion of phycobilisome linker gene families in mesophilic red algae.</title>
        <authorList>
            <person name="Lee J."/>
            <person name="Kim D."/>
            <person name="Bhattacharya D."/>
            <person name="Yoon H.S."/>
        </authorList>
    </citation>
    <scope>NUCLEOTIDE SEQUENCE [LARGE SCALE GENOMIC DNA]</scope>
    <source>
        <strain evidence="2">CCMP 1328</strain>
    </source>
</reference>
<protein>
    <submittedName>
        <fullName evidence="1">Uncharacterized protein</fullName>
    </submittedName>
</protein>
<dbReference type="AlphaFoldDB" id="A0A5J4Z2I9"/>
<sequence length="106" mass="11294">MSVTRGLLYRQMIRSGCRSGASTLGKSCGSPSTSVRTAASGIHAAAADFGRDRANAPSRFAQWRSQPHAQVILAELPLESSPIADRARSSGISLALTRCYIEDEDI</sequence>
<evidence type="ECO:0000313" key="1">
    <source>
        <dbReference type="EMBL" id="KAA8498061.1"/>
    </source>
</evidence>
<comment type="caution">
    <text evidence="1">The sequence shown here is derived from an EMBL/GenBank/DDBJ whole genome shotgun (WGS) entry which is preliminary data.</text>
</comment>
<gene>
    <name evidence="1" type="ORF">FVE85_5646</name>
</gene>
<keyword evidence="2" id="KW-1185">Reference proteome</keyword>
<evidence type="ECO:0000313" key="2">
    <source>
        <dbReference type="Proteomes" id="UP000324585"/>
    </source>
</evidence>
<accession>A0A5J4Z2I9</accession>
<name>A0A5J4Z2I9_PORPP</name>
<organism evidence="1 2">
    <name type="scientific">Porphyridium purpureum</name>
    <name type="common">Red alga</name>
    <name type="synonym">Porphyridium cruentum</name>
    <dbReference type="NCBI Taxonomy" id="35688"/>
    <lineage>
        <taxon>Eukaryota</taxon>
        <taxon>Rhodophyta</taxon>
        <taxon>Bangiophyceae</taxon>
        <taxon>Porphyridiales</taxon>
        <taxon>Porphyridiaceae</taxon>
        <taxon>Porphyridium</taxon>
    </lineage>
</organism>